<keyword evidence="2" id="KW-1185">Reference proteome</keyword>
<name>B8CFD0_THAPS</name>
<dbReference type="InterPro" id="IPR036915">
    <property type="entry name" value="Cyclin-like_sf"/>
</dbReference>
<accession>B8CFD0</accession>
<dbReference type="GO" id="GO:0016538">
    <property type="term" value="F:cyclin-dependent protein serine/threonine kinase regulator activity"/>
    <property type="evidence" value="ECO:0000318"/>
    <property type="project" value="GO_Central"/>
</dbReference>
<evidence type="ECO:0000313" key="2">
    <source>
        <dbReference type="Proteomes" id="UP000001449"/>
    </source>
</evidence>
<dbReference type="Gene3D" id="1.10.472.10">
    <property type="entry name" value="Cyclin-like"/>
    <property type="match status" value="1"/>
</dbReference>
<dbReference type="GO" id="GO:0005737">
    <property type="term" value="C:cytoplasm"/>
    <property type="evidence" value="ECO:0000318"/>
    <property type="project" value="GO_Central"/>
</dbReference>
<proteinExistence type="predicted"/>
<dbReference type="GeneID" id="7443687"/>
<dbReference type="GO" id="GO:0000307">
    <property type="term" value="C:cyclin-dependent protein kinase holoenzyme complex"/>
    <property type="evidence" value="ECO:0000318"/>
    <property type="project" value="GO_Central"/>
</dbReference>
<organism evidence="1 2">
    <name type="scientific">Thalassiosira pseudonana</name>
    <name type="common">Marine diatom</name>
    <name type="synonym">Cyclotella nana</name>
    <dbReference type="NCBI Taxonomy" id="35128"/>
    <lineage>
        <taxon>Eukaryota</taxon>
        <taxon>Sar</taxon>
        <taxon>Stramenopiles</taxon>
        <taxon>Ochrophyta</taxon>
        <taxon>Bacillariophyta</taxon>
        <taxon>Coscinodiscophyceae</taxon>
        <taxon>Thalassiosirophycidae</taxon>
        <taxon>Thalassiosirales</taxon>
        <taxon>Thalassiosiraceae</taxon>
        <taxon>Thalassiosira</taxon>
    </lineage>
</organism>
<dbReference type="KEGG" id="tps:THAPSDRAFT_11722"/>
<evidence type="ECO:0008006" key="3">
    <source>
        <dbReference type="Google" id="ProtNLM"/>
    </source>
</evidence>
<dbReference type="HOGENOM" id="CLU_067459_0_0_1"/>
<dbReference type="PaxDb" id="35128-Thaps11722"/>
<reference evidence="1 2" key="1">
    <citation type="journal article" date="2004" name="Science">
        <title>The genome of the diatom Thalassiosira pseudonana: ecology, evolution, and metabolism.</title>
        <authorList>
            <person name="Armbrust E.V."/>
            <person name="Berges J.A."/>
            <person name="Bowler C."/>
            <person name="Green B.R."/>
            <person name="Martinez D."/>
            <person name="Putnam N.H."/>
            <person name="Zhou S."/>
            <person name="Allen A.E."/>
            <person name="Apt K.E."/>
            <person name="Bechner M."/>
            <person name="Brzezinski M.A."/>
            <person name="Chaal B.K."/>
            <person name="Chiovitti A."/>
            <person name="Davis A.K."/>
            <person name="Demarest M.S."/>
            <person name="Detter J.C."/>
            <person name="Glavina T."/>
            <person name="Goodstein D."/>
            <person name="Hadi M.Z."/>
            <person name="Hellsten U."/>
            <person name="Hildebrand M."/>
            <person name="Jenkins B.D."/>
            <person name="Jurka J."/>
            <person name="Kapitonov V.V."/>
            <person name="Kroger N."/>
            <person name="Lau W.W."/>
            <person name="Lane T.W."/>
            <person name="Larimer F.W."/>
            <person name="Lippmeier J.C."/>
            <person name="Lucas S."/>
            <person name="Medina M."/>
            <person name="Montsant A."/>
            <person name="Obornik M."/>
            <person name="Parker M.S."/>
            <person name="Palenik B."/>
            <person name="Pazour G.J."/>
            <person name="Richardson P.M."/>
            <person name="Rynearson T.A."/>
            <person name="Saito M.A."/>
            <person name="Schwartz D.C."/>
            <person name="Thamatrakoln K."/>
            <person name="Valentin K."/>
            <person name="Vardi A."/>
            <person name="Wilkerson F.P."/>
            <person name="Rokhsar D.S."/>
        </authorList>
    </citation>
    <scope>NUCLEOTIDE SEQUENCE [LARGE SCALE GENOMIC DNA]</scope>
    <source>
        <strain evidence="1 2">CCMP1335</strain>
    </source>
</reference>
<dbReference type="RefSeq" id="XP_002294826.1">
    <property type="nucleotide sequence ID" value="XM_002294790.1"/>
</dbReference>
<dbReference type="GO" id="GO:0005634">
    <property type="term" value="C:nucleus"/>
    <property type="evidence" value="ECO:0000318"/>
    <property type="project" value="GO_Central"/>
</dbReference>
<evidence type="ECO:0000313" key="1">
    <source>
        <dbReference type="EMBL" id="EED87606.1"/>
    </source>
</evidence>
<dbReference type="FunFam" id="1.10.472.10:FF:000200">
    <property type="entry name" value="Predicted protein"/>
    <property type="match status" value="1"/>
</dbReference>
<dbReference type="AlphaFoldDB" id="B8CFD0"/>
<sequence length="197" mass="21971">MTTLYLAIKLHERVLFGSDFFAAMSKGVYSVDELERTEIHILQGLSWRVNAPTSIQMSQHILSLVSSRIHPVHKLDDHAWSDVLNEVRYHSEHAVRDYYFCTHRSSTVAIAAILNAIELLRREDHAVLLTALLIVLQEFDFAETSELVAAKNRLLHDVEETGVAANEDGSITDISADVAQVTLCDGDVIASESRISS</sequence>
<dbReference type="InParanoid" id="B8CFD0"/>
<dbReference type="SUPFAM" id="SSF47954">
    <property type="entry name" value="Cyclin-like"/>
    <property type="match status" value="1"/>
</dbReference>
<gene>
    <name evidence="1" type="ORF">THAPSDRAFT_11722</name>
</gene>
<dbReference type="GO" id="GO:0000082">
    <property type="term" value="P:G1/S transition of mitotic cell cycle"/>
    <property type="evidence" value="ECO:0000318"/>
    <property type="project" value="GO_Central"/>
</dbReference>
<dbReference type="Proteomes" id="UP000001449">
    <property type="component" value="Chromosome 22"/>
</dbReference>
<dbReference type="EMBL" id="CM000653">
    <property type="protein sequence ID" value="EED87606.1"/>
    <property type="molecule type" value="Genomic_DNA"/>
</dbReference>
<reference evidence="1 2" key="2">
    <citation type="journal article" date="2008" name="Nature">
        <title>The Phaeodactylum genome reveals the evolutionary history of diatom genomes.</title>
        <authorList>
            <person name="Bowler C."/>
            <person name="Allen A.E."/>
            <person name="Badger J.H."/>
            <person name="Grimwood J."/>
            <person name="Jabbari K."/>
            <person name="Kuo A."/>
            <person name="Maheswari U."/>
            <person name="Martens C."/>
            <person name="Maumus F."/>
            <person name="Otillar R.P."/>
            <person name="Rayko E."/>
            <person name="Salamov A."/>
            <person name="Vandepoele K."/>
            <person name="Beszteri B."/>
            <person name="Gruber A."/>
            <person name="Heijde M."/>
            <person name="Katinka M."/>
            <person name="Mock T."/>
            <person name="Valentin K."/>
            <person name="Verret F."/>
            <person name="Berges J.A."/>
            <person name="Brownlee C."/>
            <person name="Cadoret J.P."/>
            <person name="Chiovitti A."/>
            <person name="Choi C.J."/>
            <person name="Coesel S."/>
            <person name="De Martino A."/>
            <person name="Detter J.C."/>
            <person name="Durkin C."/>
            <person name="Falciatore A."/>
            <person name="Fournet J."/>
            <person name="Haruta M."/>
            <person name="Huysman M.J."/>
            <person name="Jenkins B.D."/>
            <person name="Jiroutova K."/>
            <person name="Jorgensen R.E."/>
            <person name="Joubert Y."/>
            <person name="Kaplan A."/>
            <person name="Kroger N."/>
            <person name="Kroth P.G."/>
            <person name="La Roche J."/>
            <person name="Lindquist E."/>
            <person name="Lommer M."/>
            <person name="Martin-Jezequel V."/>
            <person name="Lopez P.J."/>
            <person name="Lucas S."/>
            <person name="Mangogna M."/>
            <person name="McGinnis K."/>
            <person name="Medlin L.K."/>
            <person name="Montsant A."/>
            <person name="Oudot-Le Secq M.P."/>
            <person name="Napoli C."/>
            <person name="Obornik M."/>
            <person name="Parker M.S."/>
            <person name="Petit J.L."/>
            <person name="Porcel B.M."/>
            <person name="Poulsen N."/>
            <person name="Robison M."/>
            <person name="Rychlewski L."/>
            <person name="Rynearson T.A."/>
            <person name="Schmutz J."/>
            <person name="Shapiro H."/>
            <person name="Siaut M."/>
            <person name="Stanley M."/>
            <person name="Sussman M.R."/>
            <person name="Taylor A.R."/>
            <person name="Vardi A."/>
            <person name="von Dassow P."/>
            <person name="Vyverman W."/>
            <person name="Willis A."/>
            <person name="Wyrwicz L.S."/>
            <person name="Rokhsar D.S."/>
            <person name="Weissenbach J."/>
            <person name="Armbrust E.V."/>
            <person name="Green B.R."/>
            <person name="Van de Peer Y."/>
            <person name="Grigoriev I.V."/>
        </authorList>
    </citation>
    <scope>NUCLEOTIDE SEQUENCE [LARGE SCALE GENOMIC DNA]</scope>
    <source>
        <strain evidence="1 2">CCMP1335</strain>
    </source>
</reference>
<dbReference type="eggNOG" id="KOG0655">
    <property type="taxonomic scope" value="Eukaryota"/>
</dbReference>
<protein>
    <recommendedName>
        <fullName evidence="3">Cyclin N-terminal domain-containing protein</fullName>
    </recommendedName>
</protein>